<protein>
    <submittedName>
        <fullName evidence="2">HET-domain-containing protein</fullName>
    </submittedName>
</protein>
<reference evidence="3" key="1">
    <citation type="journal article" date="2023" name="Mol. Phylogenet. Evol.">
        <title>Genome-scale phylogeny and comparative genomics of the fungal order Sordariales.</title>
        <authorList>
            <person name="Hensen N."/>
            <person name="Bonometti L."/>
            <person name="Westerberg I."/>
            <person name="Brannstrom I.O."/>
            <person name="Guillou S."/>
            <person name="Cros-Aarteil S."/>
            <person name="Calhoun S."/>
            <person name="Haridas S."/>
            <person name="Kuo A."/>
            <person name="Mondo S."/>
            <person name="Pangilinan J."/>
            <person name="Riley R."/>
            <person name="LaButti K."/>
            <person name="Andreopoulos B."/>
            <person name="Lipzen A."/>
            <person name="Chen C."/>
            <person name="Yan M."/>
            <person name="Daum C."/>
            <person name="Ng V."/>
            <person name="Clum A."/>
            <person name="Steindorff A."/>
            <person name="Ohm R.A."/>
            <person name="Martin F."/>
            <person name="Silar P."/>
            <person name="Natvig D.O."/>
            <person name="Lalanne C."/>
            <person name="Gautier V."/>
            <person name="Ament-Velasquez S.L."/>
            <person name="Kruys A."/>
            <person name="Hutchinson M.I."/>
            <person name="Powell A.J."/>
            <person name="Barry K."/>
            <person name="Miller A.N."/>
            <person name="Grigoriev I.V."/>
            <person name="Debuchy R."/>
            <person name="Gladieux P."/>
            <person name="Hiltunen Thoren M."/>
            <person name="Johannesson H."/>
        </authorList>
    </citation>
    <scope>NUCLEOTIDE SEQUENCE [LARGE SCALE GENOMIC DNA]</scope>
    <source>
        <strain evidence="3">CBS 284.82</strain>
    </source>
</reference>
<dbReference type="AlphaFoldDB" id="A0AAN6P647"/>
<keyword evidence="3" id="KW-1185">Reference proteome</keyword>
<organism evidence="2 3">
    <name type="scientific">Parachaetomium inaequale</name>
    <dbReference type="NCBI Taxonomy" id="2588326"/>
    <lineage>
        <taxon>Eukaryota</taxon>
        <taxon>Fungi</taxon>
        <taxon>Dikarya</taxon>
        <taxon>Ascomycota</taxon>
        <taxon>Pezizomycotina</taxon>
        <taxon>Sordariomycetes</taxon>
        <taxon>Sordariomycetidae</taxon>
        <taxon>Sordariales</taxon>
        <taxon>Chaetomiaceae</taxon>
        <taxon>Parachaetomium</taxon>
    </lineage>
</organism>
<feature type="domain" description="Heterokaryon incompatibility" evidence="1">
    <location>
        <begin position="46"/>
        <end position="215"/>
    </location>
</feature>
<dbReference type="InterPro" id="IPR010730">
    <property type="entry name" value="HET"/>
</dbReference>
<proteinExistence type="predicted"/>
<dbReference type="InterPro" id="IPR052895">
    <property type="entry name" value="HetReg/Transcr_Mod"/>
</dbReference>
<sequence>MNYEYSPLTSPRCTRVIKLQSASDPSKPLIFKLVEISLDNSRSRSYEALSYTWGGQPLDRPVSCDSKTLLITANAEAALRRLRRKRKARYLWVDAICINQSSVAERNVQVASMGDIYRGAKRVLIWLGEATPHAEAAFLIMADVWRLVKPLSPLRALRIRIATAKEAGPWEPPGYDGIQFKLLRKLTPDQRVQLVRGVIDIESRPYWERVWTLQEVGLCRHADSCLVFCGTPGPVSLWFLEAIVRVFKGLELSGKLPWHEEHLDRRIYTSDLQSVLYGMRFKKATDPRDYIYGLRGLFPVELSPIPISYERPTTDIYRDVAQRIIENPRDSHSLGLDNILVLSAQEYKTVADCPSWVPDWSSLTVLDIRLVLYTYYDGKGSACLGAPAMCSFRPPGILVLTGREVTTVGAHVSAKFPPALHPNDLVDIQDATELRSSRMDGELYPYPEVFQNKQAATRIVAEHNGREMLSILQQFIIHSESYPEQLPHTLEQTAHLLSGNYESYPPDSSGSYSPNHGNTRARELVKIRQWLTGVKEHGPDLYPDFVMGDGSAPKHCYWSMPQHKVAYGLDGQKLFWTADGRPGEGLDVEPGDVITVLAGCHSAVVLRKVCGGRYRLVGHCIVLGVTKGEEWPKDDTLLREFEIV</sequence>
<dbReference type="PANTHER" id="PTHR24148:SF64">
    <property type="entry name" value="HETEROKARYON INCOMPATIBILITY DOMAIN-CONTAINING PROTEIN"/>
    <property type="match status" value="1"/>
</dbReference>
<evidence type="ECO:0000313" key="2">
    <source>
        <dbReference type="EMBL" id="KAK4031445.1"/>
    </source>
</evidence>
<gene>
    <name evidence="2" type="ORF">C8A01DRAFT_21324</name>
</gene>
<evidence type="ECO:0000313" key="3">
    <source>
        <dbReference type="Proteomes" id="UP001303115"/>
    </source>
</evidence>
<dbReference type="Pfam" id="PF06985">
    <property type="entry name" value="HET"/>
    <property type="match status" value="1"/>
</dbReference>
<dbReference type="Proteomes" id="UP001303115">
    <property type="component" value="Unassembled WGS sequence"/>
</dbReference>
<name>A0AAN6P647_9PEZI</name>
<evidence type="ECO:0000259" key="1">
    <source>
        <dbReference type="Pfam" id="PF06985"/>
    </source>
</evidence>
<dbReference type="EMBL" id="MU854806">
    <property type="protein sequence ID" value="KAK4031445.1"/>
    <property type="molecule type" value="Genomic_DNA"/>
</dbReference>
<dbReference type="PANTHER" id="PTHR24148">
    <property type="entry name" value="ANKYRIN REPEAT DOMAIN-CONTAINING PROTEIN 39 HOMOLOG-RELATED"/>
    <property type="match status" value="1"/>
</dbReference>
<accession>A0AAN6P647</accession>
<comment type="caution">
    <text evidence="2">The sequence shown here is derived from an EMBL/GenBank/DDBJ whole genome shotgun (WGS) entry which is preliminary data.</text>
</comment>